<dbReference type="InterPro" id="IPR051654">
    <property type="entry name" value="Meroterpenoid_MTases"/>
</dbReference>
<dbReference type="Proteomes" id="UP001498398">
    <property type="component" value="Unassembled WGS sequence"/>
</dbReference>
<comment type="caution">
    <text evidence="3">The sequence shown here is derived from an EMBL/GenBank/DDBJ whole genome shotgun (WGS) entry which is preliminary data.</text>
</comment>
<evidence type="ECO:0000313" key="3">
    <source>
        <dbReference type="EMBL" id="KAK7454524.1"/>
    </source>
</evidence>
<keyword evidence="4" id="KW-1185">Reference proteome</keyword>
<proteinExistence type="predicted"/>
<reference evidence="3 4" key="1">
    <citation type="submission" date="2024-01" db="EMBL/GenBank/DDBJ databases">
        <title>A draft genome for the cacao thread blight pathogen Marasmiellus scandens.</title>
        <authorList>
            <person name="Baruah I.K."/>
            <person name="Leung J."/>
            <person name="Bukari Y."/>
            <person name="Amoako-Attah I."/>
            <person name="Meinhardt L.W."/>
            <person name="Bailey B.A."/>
            <person name="Cohen S.P."/>
        </authorList>
    </citation>
    <scope>NUCLEOTIDE SEQUENCE [LARGE SCALE GENOMIC DNA]</scope>
    <source>
        <strain evidence="3 4">GH-19</strain>
    </source>
</reference>
<name>A0ABR1J930_9AGAR</name>
<evidence type="ECO:0000313" key="4">
    <source>
        <dbReference type="Proteomes" id="UP001498398"/>
    </source>
</evidence>
<keyword evidence="2" id="KW-0949">S-adenosyl-L-methionine</keyword>
<dbReference type="PANTHER" id="PTHR35897">
    <property type="entry name" value="METHYLTRANSFERASE AUSD"/>
    <property type="match status" value="1"/>
</dbReference>
<keyword evidence="1" id="KW-0808">Transferase</keyword>
<accession>A0ABR1J930</accession>
<dbReference type="EMBL" id="JBANRG010000024">
    <property type="protein sequence ID" value="KAK7454524.1"/>
    <property type="molecule type" value="Genomic_DNA"/>
</dbReference>
<sequence length="166" mass="18496">MSEFWTLGHELFRSTPETFPVAFVPGNILDPRFLAEETNYRRSLPPLSTLRSLTPLQGHVSAIHASSIFHLFSGPEQVVLAKKLSALLSPSTGSVIFGIQQGDVVAGEIVNPRRERVYLHSLESWKSLWKALFPEGGVQVEANWLESIETGTRARVLVMAWSVTRL</sequence>
<organism evidence="3 4">
    <name type="scientific">Marasmiellus scandens</name>
    <dbReference type="NCBI Taxonomy" id="2682957"/>
    <lineage>
        <taxon>Eukaryota</taxon>
        <taxon>Fungi</taxon>
        <taxon>Dikarya</taxon>
        <taxon>Basidiomycota</taxon>
        <taxon>Agaricomycotina</taxon>
        <taxon>Agaricomycetes</taxon>
        <taxon>Agaricomycetidae</taxon>
        <taxon>Agaricales</taxon>
        <taxon>Marasmiineae</taxon>
        <taxon>Omphalotaceae</taxon>
        <taxon>Marasmiellus</taxon>
    </lineage>
</organism>
<evidence type="ECO:0000256" key="2">
    <source>
        <dbReference type="ARBA" id="ARBA00022691"/>
    </source>
</evidence>
<protein>
    <recommendedName>
        <fullName evidence="5">Methyltransferase type 11 domain-containing protein</fullName>
    </recommendedName>
</protein>
<evidence type="ECO:0000256" key="1">
    <source>
        <dbReference type="ARBA" id="ARBA00022679"/>
    </source>
</evidence>
<evidence type="ECO:0008006" key="5">
    <source>
        <dbReference type="Google" id="ProtNLM"/>
    </source>
</evidence>
<gene>
    <name evidence="3" type="ORF">VKT23_011278</name>
</gene>
<dbReference type="PANTHER" id="PTHR35897:SF1">
    <property type="entry name" value="METHYLTRANSFERASE AUSD"/>
    <property type="match status" value="1"/>
</dbReference>